<gene>
    <name evidence="1" type="ORF">K9W45_08100</name>
</gene>
<name>A0A9Y1BJ55_9ARCH</name>
<sequence>MSSGFEEKNIDCILAILREKNPASTKDILALRDLFPELCSGCSSGGDVILAGKRLVEEGIVERKWTNSGFLWELVHDPKNEG</sequence>
<evidence type="ECO:0000313" key="1">
    <source>
        <dbReference type="EMBL" id="UJG39816.1"/>
    </source>
</evidence>
<proteinExistence type="predicted"/>
<accession>A0A9Y1BJ55</accession>
<dbReference type="Proteomes" id="UP001201020">
    <property type="component" value="Chromosome"/>
</dbReference>
<dbReference type="EMBL" id="CP084166">
    <property type="protein sequence ID" value="UJG39816.1"/>
    <property type="molecule type" value="Genomic_DNA"/>
</dbReference>
<reference evidence="1" key="1">
    <citation type="journal article" date="2022" name="Nat. Microbiol.">
        <title>Unique mobile elements and scalable gene flow at the prokaryote-eukaryote boundary revealed by circularized Asgard archaea genomes.</title>
        <authorList>
            <person name="Wu F."/>
            <person name="Speth D.R."/>
            <person name="Philosof A."/>
            <person name="Cremiere A."/>
            <person name="Narayanan A."/>
            <person name="Barco R.A."/>
            <person name="Connon S.A."/>
            <person name="Amend J.P."/>
            <person name="Antoshechkin I.A."/>
            <person name="Orphan V.J."/>
        </authorList>
    </citation>
    <scope>NUCLEOTIDE SEQUENCE</scope>
    <source>
        <strain evidence="1">PM71</strain>
    </source>
</reference>
<organism evidence="1">
    <name type="scientific">Candidatus Heimdallarchaeum aukensis</name>
    <dbReference type="NCBI Taxonomy" id="2876573"/>
    <lineage>
        <taxon>Archaea</taxon>
        <taxon>Promethearchaeati</taxon>
        <taxon>Candidatus Heimdallarchaeota</taxon>
        <taxon>Candidatus Heimdallarchaeia (ex Rinke et al. 2021) (nom. nud.)</taxon>
        <taxon>Candidatus Heimdallarchaeales</taxon>
        <taxon>Candidatus Heimdallarchaeaceae</taxon>
        <taxon>Candidatus Heimdallarchaeum</taxon>
    </lineage>
</organism>
<protein>
    <submittedName>
        <fullName evidence="1">Uncharacterized protein</fullName>
    </submittedName>
</protein>
<dbReference type="AlphaFoldDB" id="A0A9Y1BJ55"/>